<dbReference type="EMBL" id="CM017648">
    <property type="protein sequence ID" value="TYJ01286.1"/>
    <property type="molecule type" value="Genomic_DNA"/>
</dbReference>
<keyword evidence="2" id="KW-1185">Reference proteome</keyword>
<evidence type="ECO:0000313" key="2">
    <source>
        <dbReference type="Proteomes" id="UP000323597"/>
    </source>
</evidence>
<evidence type="ECO:0000313" key="1">
    <source>
        <dbReference type="EMBL" id="TYJ01286.1"/>
    </source>
</evidence>
<dbReference type="AlphaFoldDB" id="A0A5D2WHZ6"/>
<accession>A0A5D2WHZ6</accession>
<name>A0A5D2WHZ6_GOSMU</name>
<proteinExistence type="predicted"/>
<gene>
    <name evidence="1" type="ORF">E1A91_A13G143300v1</name>
</gene>
<dbReference type="Proteomes" id="UP000323597">
    <property type="component" value="Chromosome A13"/>
</dbReference>
<organism evidence="1 2">
    <name type="scientific">Gossypium mustelinum</name>
    <name type="common">Cotton</name>
    <name type="synonym">Gossypium caicoense</name>
    <dbReference type="NCBI Taxonomy" id="34275"/>
    <lineage>
        <taxon>Eukaryota</taxon>
        <taxon>Viridiplantae</taxon>
        <taxon>Streptophyta</taxon>
        <taxon>Embryophyta</taxon>
        <taxon>Tracheophyta</taxon>
        <taxon>Spermatophyta</taxon>
        <taxon>Magnoliopsida</taxon>
        <taxon>eudicotyledons</taxon>
        <taxon>Gunneridae</taxon>
        <taxon>Pentapetalae</taxon>
        <taxon>rosids</taxon>
        <taxon>malvids</taxon>
        <taxon>Malvales</taxon>
        <taxon>Malvaceae</taxon>
        <taxon>Malvoideae</taxon>
        <taxon>Gossypium</taxon>
    </lineage>
</organism>
<sequence>MLDPVHPAYWESFSFLSPLQIFSNPLFFVLRTKVNVNDFLCCVLRERTKMEGRTIDRKYSDCPIPPLMDPSTIASYLPLFSPPHQSRGQYQHHLFSAEGKSQFTLNLALEPTMSLLLASFHVFPIPSIKTPIPTSFFLC</sequence>
<reference evidence="1 2" key="1">
    <citation type="submission" date="2019-07" db="EMBL/GenBank/DDBJ databases">
        <title>WGS assembly of Gossypium mustelinum.</title>
        <authorList>
            <person name="Chen Z.J."/>
            <person name="Sreedasyam A."/>
            <person name="Ando A."/>
            <person name="Song Q."/>
            <person name="De L."/>
            <person name="Hulse-Kemp A."/>
            <person name="Ding M."/>
            <person name="Ye W."/>
            <person name="Kirkbride R."/>
            <person name="Jenkins J."/>
            <person name="Plott C."/>
            <person name="Lovell J."/>
            <person name="Lin Y.-M."/>
            <person name="Vaughn R."/>
            <person name="Liu B."/>
            <person name="Li W."/>
            <person name="Simpson S."/>
            <person name="Scheffler B."/>
            <person name="Saski C."/>
            <person name="Grover C."/>
            <person name="Hu G."/>
            <person name="Conover J."/>
            <person name="Carlson J."/>
            <person name="Shu S."/>
            <person name="Boston L."/>
            <person name="Williams M."/>
            <person name="Peterson D."/>
            <person name="Mcgee K."/>
            <person name="Jones D."/>
            <person name="Wendel J."/>
            <person name="Stelly D."/>
            <person name="Grimwood J."/>
            <person name="Schmutz J."/>
        </authorList>
    </citation>
    <scope>NUCLEOTIDE SEQUENCE [LARGE SCALE GENOMIC DNA]</scope>
    <source>
        <strain evidence="1">1408120.09</strain>
    </source>
</reference>
<protein>
    <submittedName>
        <fullName evidence="1">Uncharacterized protein</fullName>
    </submittedName>
</protein>